<comment type="subcellular location">
    <subcellularLocation>
        <location evidence="1">Host cell</location>
    </subcellularLocation>
</comment>
<keyword evidence="6" id="KW-0418">Kinase</keyword>
<dbReference type="Gene3D" id="1.10.510.10">
    <property type="entry name" value="Transferase(Phosphotransferase) domain 1"/>
    <property type="match status" value="1"/>
</dbReference>
<dbReference type="InterPro" id="IPR000719">
    <property type="entry name" value="Prot_kinase_dom"/>
</dbReference>
<keyword evidence="15" id="KW-1185">Reference proteome</keyword>
<feature type="binding site" evidence="10">
    <location>
        <position position="191"/>
    </location>
    <ligand>
        <name>ATP</name>
        <dbReference type="ChEBI" id="CHEBI:30616"/>
    </ligand>
</feature>
<gene>
    <name evidence="14" type="ORF">BASA50_007028</name>
</gene>
<reference evidence="14 15" key="1">
    <citation type="submission" date="2021-02" db="EMBL/GenBank/DDBJ databases">
        <title>Variation within the Batrachochytrium salamandrivorans European outbreak.</title>
        <authorList>
            <person name="Kelly M."/>
            <person name="Pasmans F."/>
            <person name="Shea T.P."/>
            <person name="Munoz J.F."/>
            <person name="Carranza S."/>
            <person name="Cuomo C.A."/>
            <person name="Martel A."/>
        </authorList>
    </citation>
    <scope>NUCLEOTIDE SEQUENCE [LARGE SCALE GENOMIC DNA]</scope>
    <source>
        <strain evidence="14 15">AMFP18/2</strain>
    </source>
</reference>
<dbReference type="PANTHER" id="PTHR22984">
    <property type="entry name" value="SERINE/THREONINE-PROTEIN KINASE PIM"/>
    <property type="match status" value="1"/>
</dbReference>
<feature type="domain" description="Protein kinase" evidence="13">
    <location>
        <begin position="157"/>
        <end position="324"/>
    </location>
</feature>
<evidence type="ECO:0000313" key="15">
    <source>
        <dbReference type="Proteomes" id="UP001648503"/>
    </source>
</evidence>
<evidence type="ECO:0000256" key="2">
    <source>
        <dbReference type="ARBA" id="ARBA00012513"/>
    </source>
</evidence>
<organism evidence="14 15">
    <name type="scientific">Batrachochytrium salamandrivorans</name>
    <dbReference type="NCBI Taxonomy" id="1357716"/>
    <lineage>
        <taxon>Eukaryota</taxon>
        <taxon>Fungi</taxon>
        <taxon>Fungi incertae sedis</taxon>
        <taxon>Chytridiomycota</taxon>
        <taxon>Chytridiomycota incertae sedis</taxon>
        <taxon>Chytridiomycetes</taxon>
        <taxon>Rhizophydiales</taxon>
        <taxon>Rhizophydiales incertae sedis</taxon>
        <taxon>Batrachochytrium</taxon>
    </lineage>
</organism>
<feature type="compositionally biased region" description="Polar residues" evidence="11">
    <location>
        <begin position="95"/>
        <end position="117"/>
    </location>
</feature>
<keyword evidence="12" id="KW-0732">Signal</keyword>
<keyword evidence="4" id="KW-0808">Transferase</keyword>
<dbReference type="InterPro" id="IPR001245">
    <property type="entry name" value="Ser-Thr/Tyr_kinase_cat_dom"/>
</dbReference>
<comment type="caution">
    <text evidence="14">The sequence shown here is derived from an EMBL/GenBank/DDBJ whole genome shotgun (WGS) entry which is preliminary data.</text>
</comment>
<dbReference type="SUPFAM" id="SSF56112">
    <property type="entry name" value="Protein kinase-like (PK-like)"/>
    <property type="match status" value="1"/>
</dbReference>
<evidence type="ECO:0000313" key="14">
    <source>
        <dbReference type="EMBL" id="KAH6593973.1"/>
    </source>
</evidence>
<evidence type="ECO:0000256" key="8">
    <source>
        <dbReference type="ARBA" id="ARBA00047899"/>
    </source>
</evidence>
<dbReference type="InterPro" id="IPR011009">
    <property type="entry name" value="Kinase-like_dom_sf"/>
</dbReference>
<dbReference type="Proteomes" id="UP001648503">
    <property type="component" value="Unassembled WGS sequence"/>
</dbReference>
<dbReference type="Pfam" id="PF07714">
    <property type="entry name" value="PK_Tyr_Ser-Thr"/>
    <property type="match status" value="1"/>
</dbReference>
<keyword evidence="5 10" id="KW-0547">Nucleotide-binding</keyword>
<feature type="chain" id="PRO_5045278841" description="non-specific serine/threonine protein kinase" evidence="12">
    <location>
        <begin position="19"/>
        <end position="324"/>
    </location>
</feature>
<evidence type="ECO:0000256" key="6">
    <source>
        <dbReference type="ARBA" id="ARBA00022777"/>
    </source>
</evidence>
<feature type="region of interest" description="Disordered" evidence="11">
    <location>
        <begin position="19"/>
        <end position="42"/>
    </location>
</feature>
<evidence type="ECO:0000256" key="7">
    <source>
        <dbReference type="ARBA" id="ARBA00022840"/>
    </source>
</evidence>
<dbReference type="EC" id="2.7.11.1" evidence="2"/>
<dbReference type="EMBL" id="JAFCIX010000341">
    <property type="protein sequence ID" value="KAH6593973.1"/>
    <property type="molecule type" value="Genomic_DNA"/>
</dbReference>
<feature type="signal peptide" evidence="12">
    <location>
        <begin position="1"/>
        <end position="18"/>
    </location>
</feature>
<proteinExistence type="predicted"/>
<evidence type="ECO:0000256" key="12">
    <source>
        <dbReference type="SAM" id="SignalP"/>
    </source>
</evidence>
<accession>A0ABQ8FBJ0</accession>
<evidence type="ECO:0000256" key="10">
    <source>
        <dbReference type="PROSITE-ProRule" id="PRU10141"/>
    </source>
</evidence>
<evidence type="ECO:0000259" key="13">
    <source>
        <dbReference type="PROSITE" id="PS50011"/>
    </source>
</evidence>
<name>A0ABQ8FBJ0_9FUNG</name>
<dbReference type="InterPro" id="IPR017441">
    <property type="entry name" value="Protein_kinase_ATP_BS"/>
</dbReference>
<keyword evidence="7 10" id="KW-0067">ATP-binding</keyword>
<feature type="region of interest" description="Disordered" evidence="11">
    <location>
        <begin position="60"/>
        <end position="117"/>
    </location>
</feature>
<feature type="compositionally biased region" description="Basic and acidic residues" evidence="11">
    <location>
        <begin position="64"/>
        <end position="85"/>
    </location>
</feature>
<evidence type="ECO:0000256" key="11">
    <source>
        <dbReference type="SAM" id="MobiDB-lite"/>
    </source>
</evidence>
<dbReference type="InterPro" id="IPR051138">
    <property type="entry name" value="PIM_Ser/Thr_kinase"/>
</dbReference>
<dbReference type="PROSITE" id="PS50011">
    <property type="entry name" value="PROTEIN_KINASE_DOM"/>
    <property type="match status" value="1"/>
</dbReference>
<keyword evidence="3" id="KW-0723">Serine/threonine-protein kinase</keyword>
<comment type="catalytic activity">
    <reaction evidence="9">
        <text>L-seryl-[protein] + ATP = O-phospho-L-seryl-[protein] + ADP + H(+)</text>
        <dbReference type="Rhea" id="RHEA:17989"/>
        <dbReference type="Rhea" id="RHEA-COMP:9863"/>
        <dbReference type="Rhea" id="RHEA-COMP:11604"/>
        <dbReference type="ChEBI" id="CHEBI:15378"/>
        <dbReference type="ChEBI" id="CHEBI:29999"/>
        <dbReference type="ChEBI" id="CHEBI:30616"/>
        <dbReference type="ChEBI" id="CHEBI:83421"/>
        <dbReference type="ChEBI" id="CHEBI:456216"/>
        <dbReference type="EC" id="2.7.11.1"/>
    </reaction>
</comment>
<dbReference type="Gene3D" id="3.30.200.20">
    <property type="entry name" value="Phosphorylase Kinase, domain 1"/>
    <property type="match status" value="1"/>
</dbReference>
<dbReference type="PROSITE" id="PS00107">
    <property type="entry name" value="PROTEIN_KINASE_ATP"/>
    <property type="match status" value="1"/>
</dbReference>
<evidence type="ECO:0000256" key="3">
    <source>
        <dbReference type="ARBA" id="ARBA00022527"/>
    </source>
</evidence>
<evidence type="ECO:0000256" key="1">
    <source>
        <dbReference type="ARBA" id="ARBA00004340"/>
    </source>
</evidence>
<comment type="catalytic activity">
    <reaction evidence="8">
        <text>L-threonyl-[protein] + ATP = O-phospho-L-threonyl-[protein] + ADP + H(+)</text>
        <dbReference type="Rhea" id="RHEA:46608"/>
        <dbReference type="Rhea" id="RHEA-COMP:11060"/>
        <dbReference type="Rhea" id="RHEA-COMP:11605"/>
        <dbReference type="ChEBI" id="CHEBI:15378"/>
        <dbReference type="ChEBI" id="CHEBI:30013"/>
        <dbReference type="ChEBI" id="CHEBI:30616"/>
        <dbReference type="ChEBI" id="CHEBI:61977"/>
        <dbReference type="ChEBI" id="CHEBI:456216"/>
        <dbReference type="EC" id="2.7.11.1"/>
    </reaction>
</comment>
<sequence length="324" mass="36863">MFDPLLWVLYHFVTHYAGQTTQGNTNDGDGVDRVSDPNLKPKKATGLSLKVYPLSLTRALQKNKTPDQKGADKPADFQPGKECKGGHGVRKVPKSCSQQPSPLELRPSTSYDPSQSDEMPLPAYFKMGILRYHTHFWKTKQYRIFTEKEGMYFRSEYSSKEKLGQGKFGAVYLATKKSNGVEVACKSIPKKNVKKYTLESSPSPICHLRNSLVGSDEQSVAQCMSSRPANLPFPYEFMLQIYLSRPGHENLYVPTTLDYFILESEFVVVMEYLGDKWMTLSSYLRKKKQIDVSEACDIIREIVKAMTSLKRYGVVHRDLHGMFQ</sequence>
<evidence type="ECO:0000256" key="9">
    <source>
        <dbReference type="ARBA" id="ARBA00048679"/>
    </source>
</evidence>
<protein>
    <recommendedName>
        <fullName evidence="2">non-specific serine/threonine protein kinase</fullName>
        <ecNumber evidence="2">2.7.11.1</ecNumber>
    </recommendedName>
</protein>
<evidence type="ECO:0000256" key="5">
    <source>
        <dbReference type="ARBA" id="ARBA00022741"/>
    </source>
</evidence>
<dbReference type="PANTHER" id="PTHR22984:SF25">
    <property type="entry name" value="PROTEIN KINASE DOMAIN-CONTAINING PROTEIN"/>
    <property type="match status" value="1"/>
</dbReference>
<evidence type="ECO:0000256" key="4">
    <source>
        <dbReference type="ARBA" id="ARBA00022679"/>
    </source>
</evidence>